<accession>A0A8H5ZW61</accession>
<evidence type="ECO:0000313" key="2">
    <source>
        <dbReference type="EMBL" id="KAF5857441.1"/>
    </source>
</evidence>
<evidence type="ECO:0000256" key="1">
    <source>
        <dbReference type="SAM" id="MobiDB-lite"/>
    </source>
</evidence>
<feature type="region of interest" description="Disordered" evidence="1">
    <location>
        <begin position="1"/>
        <end position="48"/>
    </location>
</feature>
<dbReference type="EMBL" id="SPNV01000257">
    <property type="protein sequence ID" value="KAF5857441.1"/>
    <property type="molecule type" value="Genomic_DNA"/>
</dbReference>
<sequence length="81" mass="8794">MDAAHPSNSTQSAGTVPMVPPTEMKSLSKNKTKPPELDPPPASKEEHDDIDTTMFLTALHVCPLVFDIEKDVDSKAVKYDG</sequence>
<dbReference type="AlphaFoldDB" id="A0A8H5ZW61"/>
<comment type="caution">
    <text evidence="2">The sequence shown here is derived from an EMBL/GenBank/DDBJ whole genome shotgun (WGS) entry which is preliminary data.</text>
</comment>
<feature type="compositionally biased region" description="Polar residues" evidence="1">
    <location>
        <begin position="1"/>
        <end position="14"/>
    </location>
</feature>
<dbReference type="Proteomes" id="UP000541154">
    <property type="component" value="Unassembled WGS sequence"/>
</dbReference>
<protein>
    <submittedName>
        <fullName evidence="2">Uncharacterized protein</fullName>
    </submittedName>
</protein>
<proteinExistence type="predicted"/>
<organism evidence="2 3">
    <name type="scientific">Petromyces alliaceus</name>
    <name type="common">Aspergillus alliaceus</name>
    <dbReference type="NCBI Taxonomy" id="209559"/>
    <lineage>
        <taxon>Eukaryota</taxon>
        <taxon>Fungi</taxon>
        <taxon>Dikarya</taxon>
        <taxon>Ascomycota</taxon>
        <taxon>Pezizomycotina</taxon>
        <taxon>Eurotiomycetes</taxon>
        <taxon>Eurotiomycetidae</taxon>
        <taxon>Eurotiales</taxon>
        <taxon>Aspergillaceae</taxon>
        <taxon>Aspergillus</taxon>
        <taxon>Aspergillus subgen. Circumdati</taxon>
    </lineage>
</organism>
<evidence type="ECO:0000313" key="3">
    <source>
        <dbReference type="Proteomes" id="UP000541154"/>
    </source>
</evidence>
<reference evidence="2 3" key="1">
    <citation type="submission" date="2019-04" db="EMBL/GenBank/DDBJ databases">
        <title>Aspergillus burnettii sp. nov., novel species from soil in southeast Queensland.</title>
        <authorList>
            <person name="Gilchrist C.L.M."/>
            <person name="Pitt J.I."/>
            <person name="Lange L."/>
            <person name="Lacey H.J."/>
            <person name="Vuong D."/>
            <person name="Midgley D.J."/>
            <person name="Greenfield P."/>
            <person name="Bradbury M."/>
            <person name="Lacey E."/>
            <person name="Busk P.K."/>
            <person name="Pilgaard B."/>
            <person name="Chooi Y.H."/>
            <person name="Piggott A.M."/>
        </authorList>
    </citation>
    <scope>NUCLEOTIDE SEQUENCE [LARGE SCALE GENOMIC DNA]</scope>
    <source>
        <strain evidence="2 3">FRR 5400</strain>
    </source>
</reference>
<gene>
    <name evidence="2" type="ORF">ETB97_005755</name>
</gene>
<name>A0A8H5ZW61_PETAA</name>
<keyword evidence="3" id="KW-1185">Reference proteome</keyword>